<dbReference type="SUPFAM" id="SSF54211">
    <property type="entry name" value="Ribosomal protein S5 domain 2-like"/>
    <property type="match status" value="1"/>
</dbReference>
<dbReference type="CDD" id="cd16927">
    <property type="entry name" value="HATPase_Hsp90-like"/>
    <property type="match status" value="1"/>
</dbReference>
<evidence type="ECO:0000256" key="6">
    <source>
        <dbReference type="ARBA" id="ARBA00022840"/>
    </source>
</evidence>
<feature type="binding site" evidence="10">
    <location>
        <position position="101"/>
    </location>
    <ligand>
        <name>ATP</name>
        <dbReference type="ChEBI" id="CHEBI:30616"/>
    </ligand>
</feature>
<feature type="binding site" evidence="10">
    <location>
        <position position="88"/>
    </location>
    <ligand>
        <name>ATP</name>
        <dbReference type="ChEBI" id="CHEBI:30616"/>
    </ligand>
</feature>
<dbReference type="GO" id="GO:0140662">
    <property type="term" value="F:ATP-dependent protein folding chaperone"/>
    <property type="evidence" value="ECO:0007669"/>
    <property type="project" value="InterPro"/>
</dbReference>
<keyword evidence="9" id="KW-0143">Chaperone</keyword>
<dbReference type="InterPro" id="IPR037196">
    <property type="entry name" value="HSP90_C"/>
</dbReference>
<organism evidence="13 14">
    <name type="scientific">Microtus ochrogaster</name>
    <name type="common">Prairie vole</name>
    <dbReference type="NCBI Taxonomy" id="79684"/>
    <lineage>
        <taxon>Eukaryota</taxon>
        <taxon>Metazoa</taxon>
        <taxon>Chordata</taxon>
        <taxon>Craniata</taxon>
        <taxon>Vertebrata</taxon>
        <taxon>Euteleostomi</taxon>
        <taxon>Mammalia</taxon>
        <taxon>Eutheria</taxon>
        <taxon>Euarchontoglires</taxon>
        <taxon>Glires</taxon>
        <taxon>Rodentia</taxon>
        <taxon>Myomorpha</taxon>
        <taxon>Muroidea</taxon>
        <taxon>Cricetidae</taxon>
        <taxon>Arvicolinae</taxon>
        <taxon>Microtus</taxon>
    </lineage>
</organism>
<keyword evidence="8 13" id="KW-0346">Stress response</keyword>
<dbReference type="Gene3D" id="3.30.230.80">
    <property type="match status" value="1"/>
</dbReference>
<dbReference type="Gene3D" id="1.20.120.790">
    <property type="entry name" value="Heat shock protein 90, C-terminal domain"/>
    <property type="match status" value="2"/>
</dbReference>
<protein>
    <submittedName>
        <fullName evidence="13">Heat shock protein HSP 90-beta</fullName>
    </submittedName>
</protein>
<feature type="domain" description="Histidine kinase/HSP90-like ATPase" evidence="12">
    <location>
        <begin position="35"/>
        <end position="173"/>
    </location>
</feature>
<feature type="region of interest" description="Disordered" evidence="11">
    <location>
        <begin position="222"/>
        <end position="270"/>
    </location>
</feature>
<evidence type="ECO:0000256" key="1">
    <source>
        <dbReference type="ARBA" id="ARBA00004223"/>
    </source>
</evidence>
<evidence type="ECO:0000259" key="12">
    <source>
        <dbReference type="SMART" id="SM00387"/>
    </source>
</evidence>
<dbReference type="SUPFAM" id="SSF110942">
    <property type="entry name" value="HSP90 C-terminal domain"/>
    <property type="match status" value="1"/>
</dbReference>
<evidence type="ECO:0000256" key="11">
    <source>
        <dbReference type="SAM" id="MobiDB-lite"/>
    </source>
</evidence>
<accession>A0A8J6G9Z1</accession>
<dbReference type="FunFam" id="3.30.230.80:FF:000011">
    <property type="entry name" value="Heat shock protein"/>
    <property type="match status" value="1"/>
</dbReference>
<evidence type="ECO:0000256" key="9">
    <source>
        <dbReference type="ARBA" id="ARBA00023186"/>
    </source>
</evidence>
<dbReference type="Proteomes" id="UP000710432">
    <property type="component" value="Unassembled WGS sequence"/>
</dbReference>
<comment type="caution">
    <text evidence="13">The sequence shown here is derived from an EMBL/GenBank/DDBJ whole genome shotgun (WGS) entry which is preliminary data.</text>
</comment>
<dbReference type="GO" id="GO:0005524">
    <property type="term" value="F:ATP binding"/>
    <property type="evidence" value="ECO:0007669"/>
    <property type="project" value="UniProtKB-KW"/>
</dbReference>
<dbReference type="InterPro" id="IPR003594">
    <property type="entry name" value="HATPase_dom"/>
</dbReference>
<comment type="similarity">
    <text evidence="3">Belongs to the heat shock protein 90 family.</text>
</comment>
<feature type="binding site" evidence="10">
    <location>
        <begin position="108"/>
        <end position="109"/>
    </location>
    <ligand>
        <name>ATP</name>
        <dbReference type="ChEBI" id="CHEBI:30616"/>
    </ligand>
</feature>
<dbReference type="Pfam" id="PF13589">
    <property type="entry name" value="HATPase_c_3"/>
    <property type="match status" value="1"/>
</dbReference>
<evidence type="ECO:0000256" key="8">
    <source>
        <dbReference type="ARBA" id="ARBA00023016"/>
    </source>
</evidence>
<feature type="binding site" evidence="10">
    <location>
        <position position="107"/>
    </location>
    <ligand>
        <name>ATP</name>
        <dbReference type="ChEBI" id="CHEBI:30616"/>
    </ligand>
</feature>
<dbReference type="Pfam" id="PF00183">
    <property type="entry name" value="HSP90"/>
    <property type="match status" value="2"/>
</dbReference>
<keyword evidence="5 10" id="KW-0547">Nucleotide-binding</keyword>
<feature type="binding site" evidence="10">
    <location>
        <position position="46"/>
    </location>
    <ligand>
        <name>ATP</name>
        <dbReference type="ChEBI" id="CHEBI:30616"/>
    </ligand>
</feature>
<evidence type="ECO:0000256" key="4">
    <source>
        <dbReference type="ARBA" id="ARBA00022490"/>
    </source>
</evidence>
<dbReference type="GO" id="GO:0042470">
    <property type="term" value="C:melanosome"/>
    <property type="evidence" value="ECO:0007669"/>
    <property type="project" value="UniProtKB-SubCell"/>
</dbReference>
<evidence type="ECO:0000256" key="10">
    <source>
        <dbReference type="PIRSR" id="PIRSR002583-1"/>
    </source>
</evidence>
<evidence type="ECO:0000256" key="7">
    <source>
        <dbReference type="ARBA" id="ARBA00022990"/>
    </source>
</evidence>
<proteinExistence type="inferred from homology"/>
<dbReference type="PANTHER" id="PTHR11528">
    <property type="entry name" value="HEAT SHOCK PROTEIN 90 FAMILY MEMBER"/>
    <property type="match status" value="1"/>
</dbReference>
<dbReference type="InterPro" id="IPR036890">
    <property type="entry name" value="HATPase_C_sf"/>
</dbReference>
<dbReference type="Gene3D" id="3.30.565.10">
    <property type="entry name" value="Histidine kinase-like ATPase, C-terminal domain"/>
    <property type="match status" value="1"/>
</dbReference>
<dbReference type="FunFam" id="1.20.120.790:FF:000022">
    <property type="entry name" value="Putative heat shock protein HSP 90-beta 2"/>
    <property type="match status" value="1"/>
</dbReference>
<dbReference type="PRINTS" id="PR00775">
    <property type="entry name" value="HEATSHOCK90"/>
</dbReference>
<feature type="region of interest" description="Disordered" evidence="11">
    <location>
        <begin position="568"/>
        <end position="596"/>
    </location>
</feature>
<feature type="binding site" evidence="10">
    <location>
        <position position="179"/>
    </location>
    <ligand>
        <name>ATP</name>
        <dbReference type="ChEBI" id="CHEBI:30616"/>
    </ligand>
</feature>
<evidence type="ECO:0000313" key="14">
    <source>
        <dbReference type="Proteomes" id="UP000710432"/>
    </source>
</evidence>
<evidence type="ECO:0000256" key="3">
    <source>
        <dbReference type="ARBA" id="ARBA00008239"/>
    </source>
</evidence>
<dbReference type="InterPro" id="IPR019805">
    <property type="entry name" value="Heat_shock_protein_90_CS"/>
</dbReference>
<feature type="binding site" evidence="10">
    <location>
        <position position="42"/>
    </location>
    <ligand>
        <name>ATP</name>
        <dbReference type="ChEBI" id="CHEBI:30616"/>
    </ligand>
</feature>
<comment type="subcellular location">
    <subcellularLocation>
        <location evidence="2">Cytoplasm</location>
    </subcellularLocation>
    <subcellularLocation>
        <location evidence="1">Melanosome</location>
    </subcellularLocation>
</comment>
<evidence type="ECO:0000256" key="2">
    <source>
        <dbReference type="ARBA" id="ARBA00004496"/>
    </source>
</evidence>
<sequence length="596" mass="68373">MPEEVHHGEKEVETFAFQAEIVQLMSLIINTFYSNKEIFLRELISNASDALYKIRYESLTDPSKLDSRKELKIDIIPNPQECTLTLVDTGIGMTKADLINNLGTIAKSGTKAFVEALQAGADISMIGQFGVGFYSAYLVAEKVVVITKHNDDEQYAWESSAGGSFTVRADHGEPIGQGTKEILHLKEDQTEYLEERRVKEVVKKHSQFIGYPITLYLEKEREKEISDDEAEEEKGEKEEEYKDDEEKPKIEDVGSDEEDDSGKDKKKKTKKIKEKYIDQEELNKTKPIWTRNPDDITQEEYGEFYKSLINDWEDHLAVKHFSVEGQLEFRALLFIPRRAPFDLFENNKKNNIKLYVRRVFIMDSCDELIPEYLNFIQYVSLMKETQKSIYYITGESKEQVANSVFVERVRKLGFEVVYMTEPIDEYCVQQLKEFDGKSLVSVTKEGLELPEDEEENKKMEESKAKFENLCKLMKEILDKKVEKVTISNSLVSSPCCIVTSTYGWTAIMERIMKAQADKNDKVVKDLVVLLFETALLSSGFSLEDPHTHSNHIYRMIKLGLGIDEDKVTAEEPSAAVPDEIPPLEGDEDSSRMEEVD</sequence>
<dbReference type="EMBL" id="JAATJU010023462">
    <property type="protein sequence ID" value="KAH0507659.1"/>
    <property type="molecule type" value="Genomic_DNA"/>
</dbReference>
<dbReference type="PIRSF" id="PIRSF002583">
    <property type="entry name" value="Hsp90"/>
    <property type="match status" value="1"/>
</dbReference>
<dbReference type="SUPFAM" id="SSF55874">
    <property type="entry name" value="ATPase domain of HSP90 chaperone/DNA topoisomerase II/histidine kinase"/>
    <property type="match status" value="1"/>
</dbReference>
<dbReference type="InterPro" id="IPR020575">
    <property type="entry name" value="Hsp90_N"/>
</dbReference>
<dbReference type="FunFam" id="3.30.565.10:FF:000204">
    <property type="entry name" value="Heat shock protein HSP 90-beta"/>
    <property type="match status" value="1"/>
</dbReference>
<dbReference type="AlphaFoldDB" id="A0A8J6G9Z1"/>
<dbReference type="NCBIfam" id="NF003555">
    <property type="entry name" value="PRK05218.1"/>
    <property type="match status" value="1"/>
</dbReference>
<dbReference type="GO" id="GO:0051082">
    <property type="term" value="F:unfolded protein binding"/>
    <property type="evidence" value="ECO:0007669"/>
    <property type="project" value="InterPro"/>
</dbReference>
<keyword evidence="6 10" id="KW-0067">ATP-binding</keyword>
<dbReference type="SMART" id="SM00387">
    <property type="entry name" value="HATPase_c"/>
    <property type="match status" value="1"/>
</dbReference>
<keyword evidence="7" id="KW-0007">Acetylation</keyword>
<dbReference type="InterPro" id="IPR020568">
    <property type="entry name" value="Ribosomal_Su5_D2-typ_SF"/>
</dbReference>
<evidence type="ECO:0000256" key="5">
    <source>
        <dbReference type="ARBA" id="ARBA00022741"/>
    </source>
</evidence>
<dbReference type="InterPro" id="IPR001404">
    <property type="entry name" value="Hsp90_fam"/>
</dbReference>
<gene>
    <name evidence="13" type="ORF">LTLLF_167710</name>
</gene>
<reference evidence="13" key="1">
    <citation type="submission" date="2020-03" db="EMBL/GenBank/DDBJ databases">
        <title>Studies in the Genomics of Life Span.</title>
        <authorList>
            <person name="Glass D."/>
        </authorList>
    </citation>
    <scope>NUCLEOTIDE SEQUENCE</scope>
    <source>
        <strain evidence="13">LTLLF</strain>
        <tissue evidence="13">Muscle</tissue>
    </source>
</reference>
<feature type="binding site" evidence="10">
    <location>
        <position position="93"/>
    </location>
    <ligand>
        <name>ATP</name>
        <dbReference type="ChEBI" id="CHEBI:30616"/>
    </ligand>
</feature>
<dbReference type="GO" id="GO:0016887">
    <property type="term" value="F:ATP hydrolysis activity"/>
    <property type="evidence" value="ECO:0007669"/>
    <property type="project" value="InterPro"/>
</dbReference>
<keyword evidence="4" id="KW-0963">Cytoplasm</keyword>
<evidence type="ECO:0000313" key="13">
    <source>
        <dbReference type="EMBL" id="KAH0507659.1"/>
    </source>
</evidence>
<feature type="compositionally biased region" description="Basic and acidic residues" evidence="11">
    <location>
        <begin position="234"/>
        <end position="252"/>
    </location>
</feature>
<name>A0A8J6G9Z1_MICOH</name>
<feature type="binding site" evidence="10">
    <location>
        <begin position="128"/>
        <end position="133"/>
    </location>
    <ligand>
        <name>ATP</name>
        <dbReference type="ChEBI" id="CHEBI:30616"/>
    </ligand>
</feature>
<dbReference type="PROSITE" id="PS00298">
    <property type="entry name" value="HSP90"/>
    <property type="match status" value="1"/>
</dbReference>